<evidence type="ECO:0000313" key="5">
    <source>
        <dbReference type="EMBL" id="CAG8779226.1"/>
    </source>
</evidence>
<dbReference type="EMBL" id="CAJVQA010023649">
    <property type="protein sequence ID" value="CAG8779226.1"/>
    <property type="molecule type" value="Genomic_DNA"/>
</dbReference>
<dbReference type="Proteomes" id="UP000789759">
    <property type="component" value="Unassembled WGS sequence"/>
</dbReference>
<organism evidence="5 6">
    <name type="scientific">Cetraspora pellucida</name>
    <dbReference type="NCBI Taxonomy" id="1433469"/>
    <lineage>
        <taxon>Eukaryota</taxon>
        <taxon>Fungi</taxon>
        <taxon>Fungi incertae sedis</taxon>
        <taxon>Mucoromycota</taxon>
        <taxon>Glomeromycotina</taxon>
        <taxon>Glomeromycetes</taxon>
        <taxon>Diversisporales</taxon>
        <taxon>Gigasporaceae</taxon>
        <taxon>Cetraspora</taxon>
    </lineage>
</organism>
<protein>
    <submittedName>
        <fullName evidence="5">17508_t:CDS:1</fullName>
    </submittedName>
</protein>
<evidence type="ECO:0000256" key="2">
    <source>
        <dbReference type="ARBA" id="ARBA00022840"/>
    </source>
</evidence>
<dbReference type="GO" id="GO:0016887">
    <property type="term" value="F:ATP hydrolysis activity"/>
    <property type="evidence" value="ECO:0007669"/>
    <property type="project" value="InterPro"/>
</dbReference>
<dbReference type="SUPFAM" id="SSF52540">
    <property type="entry name" value="P-loop containing nucleoside triphosphate hydrolases"/>
    <property type="match status" value="1"/>
</dbReference>
<evidence type="ECO:0000259" key="4">
    <source>
        <dbReference type="PROSITE" id="PS50893"/>
    </source>
</evidence>
<comment type="caution">
    <text evidence="5">The sequence shown here is derived from an EMBL/GenBank/DDBJ whole genome shotgun (WGS) entry which is preliminary data.</text>
</comment>
<dbReference type="PROSITE" id="PS50893">
    <property type="entry name" value="ABC_TRANSPORTER_2"/>
    <property type="match status" value="1"/>
</dbReference>
<dbReference type="SMART" id="SM00382">
    <property type="entry name" value="AAA"/>
    <property type="match status" value="1"/>
</dbReference>
<keyword evidence="2" id="KW-0067">ATP-binding</keyword>
<evidence type="ECO:0000256" key="1">
    <source>
        <dbReference type="ARBA" id="ARBA00022741"/>
    </source>
</evidence>
<dbReference type="InterPro" id="IPR027417">
    <property type="entry name" value="P-loop_NTPase"/>
</dbReference>
<proteinExistence type="predicted"/>
<dbReference type="Pfam" id="PF00005">
    <property type="entry name" value="ABC_tran"/>
    <property type="match status" value="1"/>
</dbReference>
<evidence type="ECO:0000256" key="3">
    <source>
        <dbReference type="SAM" id="Coils"/>
    </source>
</evidence>
<dbReference type="InterPro" id="IPR003439">
    <property type="entry name" value="ABC_transporter-like_ATP-bd"/>
</dbReference>
<sequence length="338" mass="39178">MLSVNNTEPNCNNLAIDVHGLNFNFGGPPILTNLYLQLKKGSRCLLVGANGAGKSTLLTILAGKRMVRDKVYVFGKDAFKDASSGITYLGTEWANNPVIRGDVLVATLLSNMNGDKYPERRDELIEIMDINPKWRMHQVSDGQRRRVQFVLGLLEPWNLLLMDEVTVDLDVLIRTDLLNYLKKETETRGATIMHATHIFDGLGDWPTHITHIKRGTIVSFYDFNHFPEHEKMIHQQLQVRSYYHNKENKIDDETDQQLSSHLISYFRKNMNSPLLKIVEQWLREDLQELRLLQAKERKKAEQEQDKILLGEEAPRTKWDDLSENVNVHGDKYYNYWNN</sequence>
<dbReference type="AlphaFoldDB" id="A0A9N9JJD4"/>
<dbReference type="PANTHER" id="PTHR43158">
    <property type="entry name" value="SKFA PEPTIDE EXPORT ATP-BINDING PROTEIN SKFE"/>
    <property type="match status" value="1"/>
</dbReference>
<name>A0A9N9JJD4_9GLOM</name>
<dbReference type="OrthoDB" id="6512918at2759"/>
<keyword evidence="3" id="KW-0175">Coiled coil</keyword>
<keyword evidence="1" id="KW-0547">Nucleotide-binding</keyword>
<dbReference type="GO" id="GO:0005524">
    <property type="term" value="F:ATP binding"/>
    <property type="evidence" value="ECO:0007669"/>
    <property type="project" value="UniProtKB-KW"/>
</dbReference>
<evidence type="ECO:0000313" key="6">
    <source>
        <dbReference type="Proteomes" id="UP000789759"/>
    </source>
</evidence>
<accession>A0A9N9JJD4</accession>
<keyword evidence="6" id="KW-1185">Reference proteome</keyword>
<dbReference type="Gene3D" id="3.40.50.300">
    <property type="entry name" value="P-loop containing nucleotide triphosphate hydrolases"/>
    <property type="match status" value="1"/>
</dbReference>
<feature type="domain" description="ABC transporter" evidence="4">
    <location>
        <begin position="16"/>
        <end position="239"/>
    </location>
</feature>
<dbReference type="CDD" id="cd00267">
    <property type="entry name" value="ABC_ATPase"/>
    <property type="match status" value="1"/>
</dbReference>
<dbReference type="InterPro" id="IPR003593">
    <property type="entry name" value="AAA+_ATPase"/>
</dbReference>
<gene>
    <name evidence="5" type="ORF">CPELLU_LOCUS16291</name>
</gene>
<feature type="coiled-coil region" evidence="3">
    <location>
        <begin position="283"/>
        <end position="312"/>
    </location>
</feature>
<dbReference type="PANTHER" id="PTHR43158:SF2">
    <property type="entry name" value="SKFA PEPTIDE EXPORT ATP-BINDING PROTEIN SKFE"/>
    <property type="match status" value="1"/>
</dbReference>
<reference evidence="5" key="1">
    <citation type="submission" date="2021-06" db="EMBL/GenBank/DDBJ databases">
        <authorList>
            <person name="Kallberg Y."/>
            <person name="Tangrot J."/>
            <person name="Rosling A."/>
        </authorList>
    </citation>
    <scope>NUCLEOTIDE SEQUENCE</scope>
    <source>
        <strain evidence="5">FL966</strain>
    </source>
</reference>